<reference evidence="1 2" key="1">
    <citation type="submission" date="2020-05" db="EMBL/GenBank/DDBJ databases">
        <title>Identification and distribution of gene clusters putatively required for synthesis of sphingolipid metabolism inhibitors in phylogenetically diverse species of the filamentous fungus Fusarium.</title>
        <authorList>
            <person name="Kim H.-S."/>
            <person name="Busman M."/>
            <person name="Brown D.W."/>
            <person name="Divon H."/>
            <person name="Uhlig S."/>
            <person name="Proctor R.H."/>
        </authorList>
    </citation>
    <scope>NUCLEOTIDE SEQUENCE [LARGE SCALE GENOMIC DNA]</scope>
    <source>
        <strain evidence="1 2">NRRL 25211</strain>
    </source>
</reference>
<protein>
    <submittedName>
        <fullName evidence="1">Peptidase cysteine serine trypsin</fullName>
    </submittedName>
</protein>
<gene>
    <name evidence="1" type="ORF">FPANT_7792</name>
</gene>
<proteinExistence type="predicted"/>
<keyword evidence="2" id="KW-1185">Reference proteome</keyword>
<organism evidence="1 2">
    <name type="scientific">Fusarium pseudoanthophilum</name>
    <dbReference type="NCBI Taxonomy" id="48495"/>
    <lineage>
        <taxon>Eukaryota</taxon>
        <taxon>Fungi</taxon>
        <taxon>Dikarya</taxon>
        <taxon>Ascomycota</taxon>
        <taxon>Pezizomycotina</taxon>
        <taxon>Sordariomycetes</taxon>
        <taxon>Hypocreomycetidae</taxon>
        <taxon>Hypocreales</taxon>
        <taxon>Nectriaceae</taxon>
        <taxon>Fusarium</taxon>
        <taxon>Fusarium fujikuroi species complex</taxon>
    </lineage>
</organism>
<dbReference type="AlphaFoldDB" id="A0A8H5L5P4"/>
<name>A0A8H5L5P4_9HYPO</name>
<sequence>MALNNDLNIKAGLDTVTQEEHDDIKSTFAALADILAAYDSASVMADAADFEPDNLIDNVFYINLSPNTESLDDSWRQRLKSVTENVGMNTGFFNDRAFRTLSDTVAGGQIPPKDDIKKGNYFAKVINHLVTNAPWIATHAVMLKDKNFTTKKEDFHKALISHFTQGLNLPNNVVDKFEGFLANVQNTIKNSSTPPRDSISIYIYAVVYVKDEVRQEWRPYVRTFSFKPSQSLSNYIKDKNGKSAGSEVNVDFQYVQFDGAFNNDLFESSAKPALMQIRPGATTSIKPLGITFDSN</sequence>
<accession>A0A8H5L5P4</accession>
<dbReference type="EMBL" id="JAAOAR010000383">
    <property type="protein sequence ID" value="KAF5584551.1"/>
    <property type="molecule type" value="Genomic_DNA"/>
</dbReference>
<dbReference type="Proteomes" id="UP000544095">
    <property type="component" value="Unassembled WGS sequence"/>
</dbReference>
<comment type="caution">
    <text evidence="1">The sequence shown here is derived from an EMBL/GenBank/DDBJ whole genome shotgun (WGS) entry which is preliminary data.</text>
</comment>
<evidence type="ECO:0000313" key="2">
    <source>
        <dbReference type="Proteomes" id="UP000544095"/>
    </source>
</evidence>
<evidence type="ECO:0000313" key="1">
    <source>
        <dbReference type="EMBL" id="KAF5584551.1"/>
    </source>
</evidence>